<gene>
    <name evidence="5" type="ORF">UFB30_00860</name>
</gene>
<dbReference type="InterPro" id="IPR002577">
    <property type="entry name" value="HTH_HxlR"/>
</dbReference>
<dbReference type="SUPFAM" id="SSF46785">
    <property type="entry name" value="Winged helix' DNA-binding domain"/>
    <property type="match status" value="1"/>
</dbReference>
<sequence>MTEEIQVDDHGKLKCSIDYTLNKVGGKWKLVILWHVTFDGTQRYNELRRLLPGITHKMLSQQLKELEQDGLVVRTQYNEMPPRVEYSVSEKGLTLKPVLEAMHLWGTEQGGLAGE</sequence>
<evidence type="ECO:0000313" key="6">
    <source>
        <dbReference type="Proteomes" id="UP001292084"/>
    </source>
</evidence>
<protein>
    <submittedName>
        <fullName evidence="5">Helix-turn-helix domain-containing protein</fullName>
    </submittedName>
</protein>
<dbReference type="Proteomes" id="UP001292084">
    <property type="component" value="Unassembled WGS sequence"/>
</dbReference>
<keyword evidence="3" id="KW-0804">Transcription</keyword>
<dbReference type="Gene3D" id="1.10.10.10">
    <property type="entry name" value="Winged helix-like DNA-binding domain superfamily/Winged helix DNA-binding domain"/>
    <property type="match status" value="1"/>
</dbReference>
<dbReference type="RefSeq" id="WP_322419779.1">
    <property type="nucleotide sequence ID" value="NZ_JAXQNN010000001.1"/>
</dbReference>
<feature type="domain" description="HTH hxlR-type" evidence="4">
    <location>
        <begin position="15"/>
        <end position="114"/>
    </location>
</feature>
<comment type="caution">
    <text evidence="5">The sequence shown here is derived from an EMBL/GenBank/DDBJ whole genome shotgun (WGS) entry which is preliminary data.</text>
</comment>
<proteinExistence type="predicted"/>
<evidence type="ECO:0000259" key="4">
    <source>
        <dbReference type="PROSITE" id="PS51118"/>
    </source>
</evidence>
<dbReference type="Pfam" id="PF01638">
    <property type="entry name" value="HxlR"/>
    <property type="match status" value="1"/>
</dbReference>
<organism evidence="5 6">
    <name type="scientific">Jeotgalibacillus haloalkalitolerans</name>
    <dbReference type="NCBI Taxonomy" id="3104292"/>
    <lineage>
        <taxon>Bacteria</taxon>
        <taxon>Bacillati</taxon>
        <taxon>Bacillota</taxon>
        <taxon>Bacilli</taxon>
        <taxon>Bacillales</taxon>
        <taxon>Caryophanaceae</taxon>
        <taxon>Jeotgalibacillus</taxon>
    </lineage>
</organism>
<dbReference type="EMBL" id="JAXQNN010000001">
    <property type="protein sequence ID" value="MDZ5710743.1"/>
    <property type="molecule type" value="Genomic_DNA"/>
</dbReference>
<evidence type="ECO:0000256" key="2">
    <source>
        <dbReference type="ARBA" id="ARBA00023125"/>
    </source>
</evidence>
<keyword evidence="1" id="KW-0805">Transcription regulation</keyword>
<accession>A0ABU5KHY5</accession>
<dbReference type="PANTHER" id="PTHR33204">
    <property type="entry name" value="TRANSCRIPTIONAL REGULATOR, MARR FAMILY"/>
    <property type="match status" value="1"/>
</dbReference>
<keyword evidence="6" id="KW-1185">Reference proteome</keyword>
<name>A0ABU5KHY5_9BACL</name>
<keyword evidence="2" id="KW-0238">DNA-binding</keyword>
<evidence type="ECO:0000313" key="5">
    <source>
        <dbReference type="EMBL" id="MDZ5710743.1"/>
    </source>
</evidence>
<dbReference type="PROSITE" id="PS51118">
    <property type="entry name" value="HTH_HXLR"/>
    <property type="match status" value="1"/>
</dbReference>
<dbReference type="InterPro" id="IPR036390">
    <property type="entry name" value="WH_DNA-bd_sf"/>
</dbReference>
<evidence type="ECO:0000256" key="1">
    <source>
        <dbReference type="ARBA" id="ARBA00023015"/>
    </source>
</evidence>
<dbReference type="InterPro" id="IPR036388">
    <property type="entry name" value="WH-like_DNA-bd_sf"/>
</dbReference>
<evidence type="ECO:0000256" key="3">
    <source>
        <dbReference type="ARBA" id="ARBA00023163"/>
    </source>
</evidence>
<reference evidence="5 6" key="1">
    <citation type="submission" date="2023-12" db="EMBL/GenBank/DDBJ databases">
        <title>Jeotgalibacillus haloalkaliphilus sp. nov., a novel salt-tolerant bacteria, isolated from the estuary of the Fenhe River into the Yellow River.</title>
        <authorList>
            <person name="Li Y."/>
        </authorList>
    </citation>
    <scope>NUCLEOTIDE SEQUENCE [LARGE SCALE GENOMIC DNA]</scope>
    <source>
        <strain evidence="5 6">HH7-29</strain>
    </source>
</reference>
<dbReference type="PANTHER" id="PTHR33204:SF29">
    <property type="entry name" value="TRANSCRIPTIONAL REGULATOR"/>
    <property type="match status" value="1"/>
</dbReference>